<keyword evidence="6 14" id="KW-0812">Transmembrane</keyword>
<evidence type="ECO:0000256" key="9">
    <source>
        <dbReference type="ARBA" id="ARBA00023065"/>
    </source>
</evidence>
<dbReference type="PANTHER" id="PTHR32552:SF68">
    <property type="entry name" value="FERRICHROME OUTER MEMBRANE TRANSPORTER_PHAGE RECEPTOR"/>
    <property type="match status" value="1"/>
</dbReference>
<keyword evidence="10 15" id="KW-0798">TonB box</keyword>
<evidence type="ECO:0000313" key="17">
    <source>
        <dbReference type="EMBL" id="MBD9363362.1"/>
    </source>
</evidence>
<dbReference type="InterPro" id="IPR012910">
    <property type="entry name" value="Plug_dom"/>
</dbReference>
<dbReference type="SUPFAM" id="SSF56935">
    <property type="entry name" value="Porins"/>
    <property type="match status" value="1"/>
</dbReference>
<reference evidence="17 18" key="1">
    <citation type="submission" date="2020-09" db="EMBL/GenBank/DDBJ databases">
        <title>Methylomonas albis sp. nov. and Methylomonas fluvii sp. nov.: Two cold-adapted methanotrophs from the River Elbe and an amended description of Methylovulum psychrotolerans strain Eb1.</title>
        <authorList>
            <person name="Bussmann I.K."/>
            <person name="Klings K.-W."/>
            <person name="Warnstedt J."/>
            <person name="Hoppert M."/>
            <person name="Saborowski A."/>
            <person name="Horn F."/>
            <person name="Liebner S."/>
        </authorList>
    </citation>
    <scope>NUCLEOTIDE SEQUENCE [LARGE SCALE GENOMIC DNA]</scope>
    <source>
        <strain evidence="17 18">EbB</strain>
    </source>
</reference>
<keyword evidence="3 14" id="KW-0813">Transport</keyword>
<organism evidence="17 18">
    <name type="scientific">Methylomonas fluvii</name>
    <dbReference type="NCBI Taxonomy" id="1854564"/>
    <lineage>
        <taxon>Bacteria</taxon>
        <taxon>Pseudomonadati</taxon>
        <taxon>Pseudomonadota</taxon>
        <taxon>Gammaproteobacteria</taxon>
        <taxon>Methylococcales</taxon>
        <taxon>Methylococcaceae</taxon>
        <taxon>Methylomonas</taxon>
    </lineage>
</organism>
<proteinExistence type="inferred from homology"/>
<keyword evidence="8" id="KW-0408">Iron</keyword>
<evidence type="ECO:0000256" key="11">
    <source>
        <dbReference type="ARBA" id="ARBA00023136"/>
    </source>
</evidence>
<evidence type="ECO:0000256" key="15">
    <source>
        <dbReference type="RuleBase" id="RU003357"/>
    </source>
</evidence>
<dbReference type="RefSeq" id="WP_192396048.1">
    <property type="nucleotide sequence ID" value="NZ_CAJHIU010000003.1"/>
</dbReference>
<dbReference type="InterPro" id="IPR039426">
    <property type="entry name" value="TonB-dep_rcpt-like"/>
</dbReference>
<evidence type="ECO:0000256" key="14">
    <source>
        <dbReference type="PROSITE-ProRule" id="PRU01360"/>
    </source>
</evidence>
<evidence type="ECO:0000259" key="16">
    <source>
        <dbReference type="SMART" id="SM00965"/>
    </source>
</evidence>
<comment type="caution">
    <text evidence="17">The sequence shown here is derived from an EMBL/GenBank/DDBJ whole genome shotgun (WGS) entry which is preliminary data.</text>
</comment>
<keyword evidence="7" id="KW-0732">Signal</keyword>
<dbReference type="Pfam" id="PF07715">
    <property type="entry name" value="Plug"/>
    <property type="match status" value="1"/>
</dbReference>
<evidence type="ECO:0000256" key="5">
    <source>
        <dbReference type="ARBA" id="ARBA00022496"/>
    </source>
</evidence>
<evidence type="ECO:0000256" key="2">
    <source>
        <dbReference type="ARBA" id="ARBA00009810"/>
    </source>
</evidence>
<dbReference type="InterPro" id="IPR036942">
    <property type="entry name" value="Beta-barrel_TonB_sf"/>
</dbReference>
<dbReference type="Gene3D" id="2.170.130.10">
    <property type="entry name" value="TonB-dependent receptor, plug domain"/>
    <property type="match status" value="1"/>
</dbReference>
<protein>
    <submittedName>
        <fullName evidence="17">TonB-dependent siderophore receptor</fullName>
    </submittedName>
</protein>
<evidence type="ECO:0000256" key="4">
    <source>
        <dbReference type="ARBA" id="ARBA00022452"/>
    </source>
</evidence>
<dbReference type="PROSITE" id="PS52016">
    <property type="entry name" value="TONB_DEPENDENT_REC_3"/>
    <property type="match status" value="1"/>
</dbReference>
<comment type="subcellular location">
    <subcellularLocation>
        <location evidence="1 14">Cell outer membrane</location>
        <topology evidence="1 14">Multi-pass membrane protein</topology>
    </subcellularLocation>
</comment>
<evidence type="ECO:0000256" key="1">
    <source>
        <dbReference type="ARBA" id="ARBA00004571"/>
    </source>
</evidence>
<name>A0ABR9DJW5_9GAMM</name>
<dbReference type="InterPro" id="IPR010105">
    <property type="entry name" value="TonB_sidphr_rcpt"/>
</dbReference>
<dbReference type="EMBL" id="JACXST010000003">
    <property type="protein sequence ID" value="MBD9363362.1"/>
    <property type="molecule type" value="Genomic_DNA"/>
</dbReference>
<keyword evidence="13 14" id="KW-0998">Cell outer membrane</keyword>
<comment type="similarity">
    <text evidence="2 14 15">Belongs to the TonB-dependent receptor family.</text>
</comment>
<evidence type="ECO:0000256" key="12">
    <source>
        <dbReference type="ARBA" id="ARBA00023170"/>
    </source>
</evidence>
<evidence type="ECO:0000256" key="8">
    <source>
        <dbReference type="ARBA" id="ARBA00023004"/>
    </source>
</evidence>
<accession>A0ABR9DJW5</accession>
<feature type="domain" description="Secretin/TonB short N-terminal" evidence="16">
    <location>
        <begin position="62"/>
        <end position="113"/>
    </location>
</feature>
<evidence type="ECO:0000256" key="6">
    <source>
        <dbReference type="ARBA" id="ARBA00022692"/>
    </source>
</evidence>
<evidence type="ECO:0000256" key="10">
    <source>
        <dbReference type="ARBA" id="ARBA00023077"/>
    </source>
</evidence>
<dbReference type="InterPro" id="IPR000531">
    <property type="entry name" value="Beta-barrel_TonB"/>
</dbReference>
<dbReference type="Gene3D" id="3.55.50.30">
    <property type="match status" value="1"/>
</dbReference>
<keyword evidence="5" id="KW-0410">Iron transport</keyword>
<dbReference type="Proteomes" id="UP000641152">
    <property type="component" value="Unassembled WGS sequence"/>
</dbReference>
<dbReference type="SMART" id="SM00965">
    <property type="entry name" value="STN"/>
    <property type="match status" value="1"/>
</dbReference>
<gene>
    <name evidence="17" type="ORF">EBB_23350</name>
</gene>
<evidence type="ECO:0000256" key="7">
    <source>
        <dbReference type="ARBA" id="ARBA00022729"/>
    </source>
</evidence>
<dbReference type="CDD" id="cd01347">
    <property type="entry name" value="ligand_gated_channel"/>
    <property type="match status" value="1"/>
</dbReference>
<dbReference type="InterPro" id="IPR037066">
    <property type="entry name" value="Plug_dom_sf"/>
</dbReference>
<dbReference type="PANTHER" id="PTHR32552">
    <property type="entry name" value="FERRICHROME IRON RECEPTOR-RELATED"/>
    <property type="match status" value="1"/>
</dbReference>
<dbReference type="InterPro" id="IPR011662">
    <property type="entry name" value="Secretin/TonB_short_N"/>
</dbReference>
<evidence type="ECO:0000313" key="18">
    <source>
        <dbReference type="Proteomes" id="UP000641152"/>
    </source>
</evidence>
<keyword evidence="18" id="KW-1185">Reference proteome</keyword>
<dbReference type="NCBIfam" id="TIGR01783">
    <property type="entry name" value="TonB-siderophor"/>
    <property type="match status" value="1"/>
</dbReference>
<keyword evidence="9" id="KW-0406">Ion transport</keyword>
<sequence length="838" mass="92529">MFNAKHCNPAAGKGRRHAAKAALLAALISQTALGDAAGKHHFDIPAQSLNQALLMFGRQSQQQLMYGTDIADNLLSRALQGDYTADEAIRILLGDAPLQAVTTGEGAITLQPRPGDMHNKLSPDTMAPVMVTGKAVYDITDPTNPSYSQSTASTTKTDTPIMESPFSAKVITKQIMKDQQAVRLDKALENISGVLTSQSAAGIGGGQSSIFIRGFQTYEYYRDGERINNGFLVNGPRETANVERVEVLKGPASILYGRMEPGGMVNIVTKKPLATPHYSLQQQFGSFDFYRTTVDATGPVNKDSDLLYRVNLAYENGGSWREFLNNERVFFAPNFQWDISDRTKLNFHLEYQHSNDPFDNGLFVMPGSNRPINLPRERNLAEPGPGTESETIATGYDLTHAFNDNWSIHHRFDAFLLPRADNPPQVKFAGPIACDTVTCLTGQQTYEARRTQESYYSTLDLTGKFDTWGLHHTVLVGGDYQRVQDDTEYFGFNSSDTLPLNAYNPVHSGVDAGLYNRPNVWGSAGFVEEWGGFYTQDQIELPQHVHLLAGFRYDTVRKNDWNQIGLNFGTPSYLPYANTVQVEEAVKPRFGLLWQPIPEVSLYGNYVENFGITNGLTTNNSPLPPTSAQQWEAGIKTELFDSRLTATLAWFDITKQNIATPDPNPILALLGFNKAVGEVRNRGIEFDVSGEVLPGWNVIGSYAYIDSQITKDTALIGDEITNGNQGHRLWNVPRNSASLWNTYEVQSGDLRGLKVGGGMSLRDQREGDNANSFQLPGYALVNLMAAYSWKVGPTKLTTQLNVNNLLDKMYWDSAANNSSNGVMPGAPRSFLGSVRVEF</sequence>
<dbReference type="Gene3D" id="2.40.170.20">
    <property type="entry name" value="TonB-dependent receptor, beta-barrel domain"/>
    <property type="match status" value="1"/>
</dbReference>
<keyword evidence="12 17" id="KW-0675">Receptor</keyword>
<keyword evidence="11 14" id="KW-0472">Membrane</keyword>
<keyword evidence="4 14" id="KW-1134">Transmembrane beta strand</keyword>
<dbReference type="Pfam" id="PF00593">
    <property type="entry name" value="TonB_dep_Rec_b-barrel"/>
    <property type="match status" value="1"/>
</dbReference>
<evidence type="ECO:0000256" key="13">
    <source>
        <dbReference type="ARBA" id="ARBA00023237"/>
    </source>
</evidence>
<evidence type="ECO:0000256" key="3">
    <source>
        <dbReference type="ARBA" id="ARBA00022448"/>
    </source>
</evidence>